<evidence type="ECO:0000256" key="2">
    <source>
        <dbReference type="ARBA" id="ARBA00009298"/>
    </source>
</evidence>
<organism evidence="9 10">
    <name type="scientific">Rhizobium helianthi</name>
    <dbReference type="NCBI Taxonomy" id="1132695"/>
    <lineage>
        <taxon>Bacteria</taxon>
        <taxon>Pseudomonadati</taxon>
        <taxon>Pseudomonadota</taxon>
        <taxon>Alphaproteobacteria</taxon>
        <taxon>Hyphomicrobiales</taxon>
        <taxon>Rhizobiaceae</taxon>
        <taxon>Rhizobium/Agrobacterium group</taxon>
        <taxon>Rhizobium</taxon>
    </lineage>
</organism>
<dbReference type="Pfam" id="PF02308">
    <property type="entry name" value="MgtC"/>
    <property type="match status" value="1"/>
</dbReference>
<protein>
    <recommendedName>
        <fullName evidence="7">Protein MgtC</fullName>
    </recommendedName>
</protein>
<feature type="domain" description="MgtC/SapB/SrpB/YhiD N-terminal" evidence="8">
    <location>
        <begin position="24"/>
        <end position="150"/>
    </location>
</feature>
<comment type="similarity">
    <text evidence="2 7">Belongs to the MgtC/SapB family.</text>
</comment>
<accession>A0ABW4M833</accession>
<feature type="transmembrane region" description="Helical" evidence="7">
    <location>
        <begin position="46"/>
        <end position="64"/>
    </location>
</feature>
<evidence type="ECO:0000256" key="6">
    <source>
        <dbReference type="ARBA" id="ARBA00023136"/>
    </source>
</evidence>
<evidence type="ECO:0000256" key="4">
    <source>
        <dbReference type="ARBA" id="ARBA00022692"/>
    </source>
</evidence>
<dbReference type="InterPro" id="IPR003416">
    <property type="entry name" value="MgtC/SapB/SrpB/YhiD_fam"/>
</dbReference>
<dbReference type="PANTHER" id="PTHR33778">
    <property type="entry name" value="PROTEIN MGTC"/>
    <property type="match status" value="1"/>
</dbReference>
<feature type="transmembrane region" description="Helical" evidence="7">
    <location>
        <begin position="84"/>
        <end position="102"/>
    </location>
</feature>
<dbReference type="InterPro" id="IPR049177">
    <property type="entry name" value="MgtC_SapB_SrpB_YhiD_N"/>
</dbReference>
<keyword evidence="6 7" id="KW-0472">Membrane</keyword>
<keyword evidence="10" id="KW-1185">Reference proteome</keyword>
<dbReference type="EMBL" id="JBHUEQ010000025">
    <property type="protein sequence ID" value="MFD1746595.1"/>
    <property type="molecule type" value="Genomic_DNA"/>
</dbReference>
<evidence type="ECO:0000313" key="10">
    <source>
        <dbReference type="Proteomes" id="UP001597322"/>
    </source>
</evidence>
<keyword evidence="3" id="KW-1003">Cell membrane</keyword>
<evidence type="ECO:0000313" key="9">
    <source>
        <dbReference type="EMBL" id="MFD1746595.1"/>
    </source>
</evidence>
<comment type="subcellular location">
    <subcellularLocation>
        <location evidence="7">Cell inner membrane</location>
        <topology evidence="7">Multi-pass membrane protein</topology>
    </subcellularLocation>
    <subcellularLocation>
        <location evidence="1">Cell membrane</location>
        <topology evidence="1">Multi-pass membrane protein</topology>
    </subcellularLocation>
</comment>
<keyword evidence="4 7" id="KW-0812">Transmembrane</keyword>
<proteinExistence type="inferred from homology"/>
<sequence length="167" mass="17903">METLIAEFLPDHHLPYPIIFLRMIGAMICGALVGFERERRDHAAGLRTHILVSLSASVFAIIAIESTRMAVLDTDQARIDPLRVIEAVTAGVAFLAAGLIVFSRGQVHGLTTGAGLWLSGGVGLALGFGFWAIGFVAAATCFVVLGAIGKFMDRKVRRDIRSPPETD</sequence>
<evidence type="ECO:0000256" key="5">
    <source>
        <dbReference type="ARBA" id="ARBA00022989"/>
    </source>
</evidence>
<feature type="transmembrane region" description="Helical" evidence="7">
    <location>
        <begin position="14"/>
        <end position="34"/>
    </location>
</feature>
<dbReference type="PANTHER" id="PTHR33778:SF1">
    <property type="entry name" value="MAGNESIUM TRANSPORTER YHID-RELATED"/>
    <property type="match status" value="1"/>
</dbReference>
<name>A0ABW4M833_9HYPH</name>
<reference evidence="10" key="1">
    <citation type="journal article" date="2019" name="Int. J. Syst. Evol. Microbiol.">
        <title>The Global Catalogue of Microorganisms (GCM) 10K type strain sequencing project: providing services to taxonomists for standard genome sequencing and annotation.</title>
        <authorList>
            <consortium name="The Broad Institute Genomics Platform"/>
            <consortium name="The Broad Institute Genome Sequencing Center for Infectious Disease"/>
            <person name="Wu L."/>
            <person name="Ma J."/>
        </authorList>
    </citation>
    <scope>NUCLEOTIDE SEQUENCE [LARGE SCALE GENOMIC DNA]</scope>
    <source>
        <strain evidence="10">CG52</strain>
    </source>
</reference>
<evidence type="ECO:0000259" key="8">
    <source>
        <dbReference type="Pfam" id="PF02308"/>
    </source>
</evidence>
<evidence type="ECO:0000256" key="3">
    <source>
        <dbReference type="ARBA" id="ARBA00022475"/>
    </source>
</evidence>
<evidence type="ECO:0000256" key="1">
    <source>
        <dbReference type="ARBA" id="ARBA00004651"/>
    </source>
</evidence>
<dbReference type="PRINTS" id="PR01837">
    <property type="entry name" value="MGTCSAPBPROT"/>
</dbReference>
<evidence type="ECO:0000256" key="7">
    <source>
        <dbReference type="RuleBase" id="RU365041"/>
    </source>
</evidence>
<keyword evidence="7" id="KW-0997">Cell inner membrane</keyword>
<feature type="transmembrane region" description="Helical" evidence="7">
    <location>
        <begin position="132"/>
        <end position="152"/>
    </location>
</feature>
<dbReference type="RefSeq" id="WP_377402536.1">
    <property type="nucleotide sequence ID" value="NZ_JBHUEQ010000025.1"/>
</dbReference>
<comment type="caution">
    <text evidence="9">The sequence shown here is derived from an EMBL/GenBank/DDBJ whole genome shotgun (WGS) entry which is preliminary data.</text>
</comment>
<keyword evidence="5 7" id="KW-1133">Transmembrane helix</keyword>
<dbReference type="Proteomes" id="UP001597322">
    <property type="component" value="Unassembled WGS sequence"/>
</dbReference>
<gene>
    <name evidence="9" type="ORF">ACFSE1_14070</name>
</gene>